<dbReference type="Pfam" id="PF13630">
    <property type="entry name" value="SdpI"/>
    <property type="match status" value="1"/>
</dbReference>
<dbReference type="RefSeq" id="WP_281735543.1">
    <property type="nucleotide sequence ID" value="NZ_JAKETQ010000001.1"/>
</dbReference>
<keyword evidence="3" id="KW-1185">Reference proteome</keyword>
<dbReference type="EMBL" id="JALAZD010000001">
    <property type="protein sequence ID" value="MCI0126798.1"/>
    <property type="molecule type" value="Genomic_DNA"/>
</dbReference>
<dbReference type="Proteomes" id="UP001156140">
    <property type="component" value="Unassembled WGS sequence"/>
</dbReference>
<dbReference type="AlphaFoldDB" id="A0AA41QMD2"/>
<dbReference type="GO" id="GO:0009636">
    <property type="term" value="P:response to toxic substance"/>
    <property type="evidence" value="ECO:0007669"/>
    <property type="project" value="TreeGrafter"/>
</dbReference>
<dbReference type="InterPro" id="IPR025962">
    <property type="entry name" value="SdpI/YhfL"/>
</dbReference>
<evidence type="ECO:0000256" key="1">
    <source>
        <dbReference type="SAM" id="Phobius"/>
    </source>
</evidence>
<keyword evidence="1" id="KW-0472">Membrane</keyword>
<keyword evidence="1" id="KW-0812">Transmembrane</keyword>
<feature type="transmembrane region" description="Helical" evidence="1">
    <location>
        <begin position="188"/>
        <end position="207"/>
    </location>
</feature>
<name>A0AA41QMD2_9HYPH</name>
<evidence type="ECO:0000313" key="2">
    <source>
        <dbReference type="EMBL" id="MCI0126798.1"/>
    </source>
</evidence>
<accession>A0AA41QMD2</accession>
<feature type="transmembrane region" description="Helical" evidence="1">
    <location>
        <begin position="164"/>
        <end position="182"/>
    </location>
</feature>
<proteinExistence type="predicted"/>
<gene>
    <name evidence="2" type="ORF">ML536_08160</name>
</gene>
<feature type="transmembrane region" description="Helical" evidence="1">
    <location>
        <begin position="87"/>
        <end position="110"/>
    </location>
</feature>
<dbReference type="PANTHER" id="PTHR37810">
    <property type="entry name" value="IMMUNITY PROTEIN SDPI"/>
    <property type="match status" value="1"/>
</dbReference>
<comment type="caution">
    <text evidence="2">The sequence shown here is derived from an EMBL/GenBank/DDBJ whole genome shotgun (WGS) entry which is preliminary data.</text>
</comment>
<organism evidence="2 3">
    <name type="scientific">Paradevosia shaoguanensis</name>
    <dbReference type="NCBI Taxonomy" id="1335043"/>
    <lineage>
        <taxon>Bacteria</taxon>
        <taxon>Pseudomonadati</taxon>
        <taxon>Pseudomonadota</taxon>
        <taxon>Alphaproteobacteria</taxon>
        <taxon>Hyphomicrobiales</taxon>
        <taxon>Devosiaceae</taxon>
        <taxon>Paradevosia</taxon>
    </lineage>
</organism>
<dbReference type="PANTHER" id="PTHR37810:SF5">
    <property type="entry name" value="IMMUNITY PROTEIN SDPI"/>
    <property type="match status" value="1"/>
</dbReference>
<keyword evidence="1" id="KW-1133">Transmembrane helix</keyword>
<sequence>MAKSIITRFHVLLLGVIIAITGTAAYKVPVDEGLAMHWDAHGQPDWIWPPEIAFAVVPVIAVVVAMAFGFGALLVPKNRLEMARHVVEPALSAVLALGVCIQFGLLMIANGSDFDIIRILAFAVAAGLLLLGILLREAERHTYAGLRLPWAMPDDGVWRRTHMIAGWAYVVAAIALGTLAWLQPFPSTLIIAFPLALAVPVLLARLASLTARSAS</sequence>
<reference evidence="2" key="1">
    <citation type="submission" date="2022-03" db="EMBL/GenBank/DDBJ databases">
        <title>The complete genome sequence of a Methyloterrigena soli.</title>
        <authorList>
            <person name="Zi Z."/>
        </authorList>
    </citation>
    <scope>NUCLEOTIDE SEQUENCE</scope>
    <source>
        <strain evidence="2">M48</strain>
    </source>
</reference>
<feature type="transmembrane region" description="Helical" evidence="1">
    <location>
        <begin position="52"/>
        <end position="75"/>
    </location>
</feature>
<protein>
    <submittedName>
        <fullName evidence="2">SdpI family protein</fullName>
    </submittedName>
</protein>
<evidence type="ECO:0000313" key="3">
    <source>
        <dbReference type="Proteomes" id="UP001156140"/>
    </source>
</evidence>
<feature type="transmembrane region" description="Helical" evidence="1">
    <location>
        <begin position="116"/>
        <end position="135"/>
    </location>
</feature>